<dbReference type="PANTHER" id="PTHR11452">
    <property type="entry name" value="ALPHA-GALACTOSIDASE/ALPHA-N-ACETYLGALACTOSAMINIDASE"/>
    <property type="match status" value="1"/>
</dbReference>
<evidence type="ECO:0000256" key="3">
    <source>
        <dbReference type="ARBA" id="ARBA00022801"/>
    </source>
</evidence>
<dbReference type="InterPro" id="IPR000111">
    <property type="entry name" value="Glyco_hydro_27/36_CS"/>
</dbReference>
<dbReference type="InterPro" id="IPR017853">
    <property type="entry name" value="GH"/>
</dbReference>
<dbReference type="PRINTS" id="PR00740">
    <property type="entry name" value="GLHYDRLASE27"/>
</dbReference>
<keyword evidence="9" id="KW-1185">Reference proteome</keyword>
<evidence type="ECO:0000256" key="5">
    <source>
        <dbReference type="RuleBase" id="RU361168"/>
    </source>
</evidence>
<dbReference type="EMBL" id="JRFA01000009">
    <property type="protein sequence ID" value="KGN75060.1"/>
    <property type="molecule type" value="Genomic_DNA"/>
</dbReference>
<evidence type="ECO:0000256" key="2">
    <source>
        <dbReference type="ARBA" id="ARBA00022729"/>
    </source>
</evidence>
<dbReference type="FunFam" id="3.20.20.70:FF:000197">
    <property type="entry name" value="Alpha-galactosidase"/>
    <property type="match status" value="1"/>
</dbReference>
<dbReference type="PROSITE" id="PS00512">
    <property type="entry name" value="ALPHA_GALACTOSIDASE"/>
    <property type="match status" value="1"/>
</dbReference>
<evidence type="ECO:0000259" key="7">
    <source>
        <dbReference type="Pfam" id="PF17801"/>
    </source>
</evidence>
<dbReference type="GO" id="GO:0005975">
    <property type="term" value="P:carbohydrate metabolic process"/>
    <property type="evidence" value="ECO:0007669"/>
    <property type="project" value="InterPro"/>
</dbReference>
<keyword evidence="4 5" id="KW-0326">Glycosidase</keyword>
<evidence type="ECO:0000256" key="4">
    <source>
        <dbReference type="ARBA" id="ARBA00023295"/>
    </source>
</evidence>
<evidence type="ECO:0000313" key="9">
    <source>
        <dbReference type="Proteomes" id="UP000030103"/>
    </source>
</evidence>
<dbReference type="SUPFAM" id="SSF51011">
    <property type="entry name" value="Glycosyl hydrolase domain"/>
    <property type="match status" value="1"/>
</dbReference>
<proteinExistence type="inferred from homology"/>
<name>A0A0A2EC82_9PORP</name>
<dbReference type="Proteomes" id="UP000030103">
    <property type="component" value="Unassembled WGS sequence"/>
</dbReference>
<dbReference type="InterPro" id="IPR002241">
    <property type="entry name" value="Glyco_hydro_27"/>
</dbReference>
<dbReference type="PANTHER" id="PTHR11452:SF75">
    <property type="entry name" value="ALPHA-GALACTOSIDASE MEL1"/>
    <property type="match status" value="1"/>
</dbReference>
<comment type="catalytic activity">
    <reaction evidence="5">
        <text>Hydrolysis of terminal, non-reducing alpha-D-galactose residues in alpha-D-galactosides, including galactose oligosaccharides, galactomannans and galactolipids.</text>
        <dbReference type="EC" id="3.2.1.22"/>
    </reaction>
</comment>
<dbReference type="Gene3D" id="2.60.40.1180">
    <property type="entry name" value="Golgi alpha-mannosidase II"/>
    <property type="match status" value="1"/>
</dbReference>
<dbReference type="InterPro" id="IPR013780">
    <property type="entry name" value="Glyco_hydro_b"/>
</dbReference>
<reference evidence="8 9" key="1">
    <citation type="submission" date="2014-09" db="EMBL/GenBank/DDBJ databases">
        <title>Draft Genome Sequence of Porphyromonas macacae COT-192_OH2859.</title>
        <authorList>
            <person name="Wallis C."/>
            <person name="Deusch O."/>
            <person name="O'Flynn C."/>
            <person name="Davis I."/>
            <person name="Horsfall A."/>
            <person name="Kirkwood N."/>
            <person name="Harris S."/>
            <person name="Eisen J.A."/>
            <person name="Coil D.A."/>
            <person name="Darling A.E."/>
            <person name="Jospin G."/>
            <person name="Alexiev A."/>
        </authorList>
    </citation>
    <scope>NUCLEOTIDE SEQUENCE [LARGE SCALE GENOMIC DNA]</scope>
    <source>
        <strain evidence="9">COT-192 OH2859</strain>
    </source>
</reference>
<dbReference type="RefSeq" id="WP_036873403.1">
    <property type="nucleotide sequence ID" value="NZ_JBGYTE010000049.1"/>
</dbReference>
<sequence length="413" mass="46238">MKIIGKAFLIFATLFNCPFLNAQNTEVKTPPMGYMTWNYYGLNIHENDIKMIADIMVESGLKDLGYNYIFIDDGWQGGRDNKNNIIPDPQKFPSGMKSLVDYVHGKGLKIGIYSDAAPLTCGGYTGSLHFEEQDAKTFAEWGFDYLKYDYCGAPDNRETAIERYTKMSNALKKTGRNITLGICEWGDRSPWLWAEKAGGTLWRTTADIRDKWKSIEKAENAKDLHRTGAGILDILNINADLDEYAKIGAWNDPDMLVVGLHGKPGAPSTDLGGVGCTDVEYRSQMSLWCLMAAPLMITCDLQNMSKETVNILMNKDIIAINQDAAGKQAKRIIKTSDWQVFLKELSDGDYALGVLNTGEKENTIDINLKEIGISGKIKAKDLWSKKTFGIRKKISVKAAPHETKVYRLSQQKR</sequence>
<feature type="signal peptide" evidence="6">
    <location>
        <begin position="1"/>
        <end position="22"/>
    </location>
</feature>
<feature type="domain" description="Alpha galactosidase C-terminal" evidence="7">
    <location>
        <begin position="336"/>
        <end position="408"/>
    </location>
</feature>
<dbReference type="InterPro" id="IPR013785">
    <property type="entry name" value="Aldolase_TIM"/>
</dbReference>
<feature type="chain" id="PRO_5001986192" description="Alpha-galactosidase" evidence="6">
    <location>
        <begin position="23"/>
        <end position="413"/>
    </location>
</feature>
<protein>
    <recommendedName>
        <fullName evidence="5">Alpha-galactosidase</fullName>
        <ecNumber evidence="5">3.2.1.22</ecNumber>
    </recommendedName>
    <alternativeName>
        <fullName evidence="5">Melibiase</fullName>
    </alternativeName>
</protein>
<evidence type="ECO:0000256" key="6">
    <source>
        <dbReference type="SAM" id="SignalP"/>
    </source>
</evidence>
<dbReference type="GO" id="GO:0004557">
    <property type="term" value="F:alpha-galactosidase activity"/>
    <property type="evidence" value="ECO:0007669"/>
    <property type="project" value="UniProtKB-EC"/>
</dbReference>
<dbReference type="Pfam" id="PF16499">
    <property type="entry name" value="Melibiase_2"/>
    <property type="match status" value="1"/>
</dbReference>
<dbReference type="EC" id="3.2.1.22" evidence="5"/>
<organism evidence="8 9">
    <name type="scientific">Porphyromonas macacae</name>
    <dbReference type="NCBI Taxonomy" id="28115"/>
    <lineage>
        <taxon>Bacteria</taxon>
        <taxon>Pseudomonadati</taxon>
        <taxon>Bacteroidota</taxon>
        <taxon>Bacteroidia</taxon>
        <taxon>Bacteroidales</taxon>
        <taxon>Porphyromonadaceae</taxon>
        <taxon>Porphyromonas</taxon>
    </lineage>
</organism>
<dbReference type="STRING" id="28115.HQ47_03920"/>
<keyword evidence="5" id="KW-1015">Disulfide bond</keyword>
<accession>A0A0A2EC82</accession>
<evidence type="ECO:0000256" key="1">
    <source>
        <dbReference type="ARBA" id="ARBA00009743"/>
    </source>
</evidence>
<keyword evidence="3 5" id="KW-0378">Hydrolase</keyword>
<dbReference type="CDD" id="cd14792">
    <property type="entry name" value="GH27"/>
    <property type="match status" value="1"/>
</dbReference>
<dbReference type="Gene3D" id="3.20.20.70">
    <property type="entry name" value="Aldolase class I"/>
    <property type="match status" value="1"/>
</dbReference>
<keyword evidence="2 6" id="KW-0732">Signal</keyword>
<dbReference type="OrthoDB" id="9807519at2"/>
<dbReference type="AlphaFoldDB" id="A0A0A2EC82"/>
<dbReference type="InterPro" id="IPR041233">
    <property type="entry name" value="Melibiase_C"/>
</dbReference>
<dbReference type="eggNOG" id="COG3345">
    <property type="taxonomic scope" value="Bacteria"/>
</dbReference>
<comment type="similarity">
    <text evidence="1 5">Belongs to the glycosyl hydrolase 27 family.</text>
</comment>
<gene>
    <name evidence="8" type="ORF">HQ47_03920</name>
</gene>
<evidence type="ECO:0000313" key="8">
    <source>
        <dbReference type="EMBL" id="KGN75060.1"/>
    </source>
</evidence>
<comment type="caution">
    <text evidence="8">The sequence shown here is derived from an EMBL/GenBank/DDBJ whole genome shotgun (WGS) entry which is preliminary data.</text>
</comment>
<dbReference type="Pfam" id="PF17801">
    <property type="entry name" value="Melibiase_C"/>
    <property type="match status" value="1"/>
</dbReference>
<dbReference type="SUPFAM" id="SSF51445">
    <property type="entry name" value="(Trans)glycosidases"/>
    <property type="match status" value="1"/>
</dbReference>